<keyword evidence="2" id="KW-0808">Transferase</keyword>
<evidence type="ECO:0000313" key="3">
    <source>
        <dbReference type="Proteomes" id="UP000284120"/>
    </source>
</evidence>
<feature type="domain" description="Glycosyl transferase family 1" evidence="1">
    <location>
        <begin position="238"/>
        <end position="394"/>
    </location>
</feature>
<keyword evidence="3" id="KW-1185">Reference proteome</keyword>
<accession>A0A443YUR6</accession>
<reference evidence="2 3" key="1">
    <citation type="submission" date="2018-06" db="EMBL/GenBank/DDBJ databases">
        <title>Pedobacter endophyticus sp. nov., an endophytic bacterium isolated from a leaf of Triticum aestivum.</title>
        <authorList>
            <person name="Zhang L."/>
        </authorList>
    </citation>
    <scope>NUCLEOTIDE SEQUENCE [LARGE SCALE GENOMIC DNA]</scope>
    <source>
        <strain evidence="2 3">CM134L-2</strain>
    </source>
</reference>
<dbReference type="Pfam" id="PF00534">
    <property type="entry name" value="Glycos_transf_1"/>
    <property type="match status" value="1"/>
</dbReference>
<dbReference type="InterPro" id="IPR001296">
    <property type="entry name" value="Glyco_trans_1"/>
</dbReference>
<comment type="caution">
    <text evidence="2">The sequence shown here is derived from an EMBL/GenBank/DDBJ whole genome shotgun (WGS) entry which is preliminary data.</text>
</comment>
<name>A0A443YUR6_9SPHI</name>
<organism evidence="2 3">
    <name type="scientific">Pedobacter chitinilyticus</name>
    <dbReference type="NCBI Taxonomy" id="2233776"/>
    <lineage>
        <taxon>Bacteria</taxon>
        <taxon>Pseudomonadati</taxon>
        <taxon>Bacteroidota</taxon>
        <taxon>Sphingobacteriia</taxon>
        <taxon>Sphingobacteriales</taxon>
        <taxon>Sphingobacteriaceae</taxon>
        <taxon>Pedobacter</taxon>
    </lineage>
</organism>
<dbReference type="OrthoDB" id="9811239at2"/>
<dbReference type="CDD" id="cd03801">
    <property type="entry name" value="GT4_PimA-like"/>
    <property type="match status" value="1"/>
</dbReference>
<sequence>MYQIWLKRLTNSKGLTVSKNHYFYLSKEIMNKRIKRILENIKSILKYPTIHAALSKKNKLYFFSYSWSFGGGERVFVDMLNLFKEEHPICFVTGTSVTEGFRKEYEAAAHTINLNRWSQKKGLKGYMLKKVAKAINSQKEVTIVGWSSEFMYELIPLLATHVKIIDITHNFTDNGKGLELKTLPYVPRINKRIVGSKGLIQQFEDLYKDNNIPLNYVDRLVFIRNRIPFDNFLPKKDYDNQLQVVFVARNSPEKRSEILIKAAEKCQQENLPVVFKMIGDYDPKKIKAPSNVEMVGIVNDKNIVNEYYKNAHILLLTSQREGWGLVIFEAMNFGVVPISTNVGDLSYYVSNEKANGVLIENRDDSELLAQLFADEIKRFCNDSAQLKKYSQNAFETVKELVETSDFEEVYRSVILGKSE</sequence>
<dbReference type="Gene3D" id="3.40.50.2000">
    <property type="entry name" value="Glycogen Phosphorylase B"/>
    <property type="match status" value="1"/>
</dbReference>
<dbReference type="AlphaFoldDB" id="A0A443YUR6"/>
<gene>
    <name evidence="2" type="ORF">DPV69_11285</name>
</gene>
<dbReference type="SUPFAM" id="SSF53756">
    <property type="entry name" value="UDP-Glycosyltransferase/glycogen phosphorylase"/>
    <property type="match status" value="1"/>
</dbReference>
<evidence type="ECO:0000313" key="2">
    <source>
        <dbReference type="EMBL" id="RWU07562.1"/>
    </source>
</evidence>
<dbReference type="Proteomes" id="UP000284120">
    <property type="component" value="Unassembled WGS sequence"/>
</dbReference>
<evidence type="ECO:0000259" key="1">
    <source>
        <dbReference type="Pfam" id="PF00534"/>
    </source>
</evidence>
<proteinExistence type="predicted"/>
<dbReference type="EMBL" id="SAYW01000003">
    <property type="protein sequence ID" value="RWU07562.1"/>
    <property type="molecule type" value="Genomic_DNA"/>
</dbReference>
<dbReference type="GO" id="GO:0016757">
    <property type="term" value="F:glycosyltransferase activity"/>
    <property type="evidence" value="ECO:0007669"/>
    <property type="project" value="InterPro"/>
</dbReference>
<protein>
    <submittedName>
        <fullName evidence="2">Glycosyltransferase</fullName>
    </submittedName>
</protein>
<dbReference type="PANTHER" id="PTHR12526">
    <property type="entry name" value="GLYCOSYLTRANSFERASE"/>
    <property type="match status" value="1"/>
</dbReference>